<comment type="caution">
    <text evidence="2">The sequence shown here is derived from an EMBL/GenBank/DDBJ whole genome shotgun (WGS) entry which is preliminary data.</text>
</comment>
<gene>
    <name evidence="2" type="ORF">HXK21_03770</name>
</gene>
<evidence type="ECO:0000259" key="1">
    <source>
        <dbReference type="PROSITE" id="PS51831"/>
    </source>
</evidence>
<dbReference type="InterPro" id="IPR045509">
    <property type="entry name" value="HD_assoc_2"/>
</dbReference>
<dbReference type="AlphaFoldDB" id="A0A929WZK9"/>
<protein>
    <submittedName>
        <fullName evidence="2">HD domain-containing protein</fullName>
    </submittedName>
</protein>
<dbReference type="RefSeq" id="WP_303763375.1">
    <property type="nucleotide sequence ID" value="NZ_JABZGR010000007.1"/>
</dbReference>
<accession>A0A929WZK9</accession>
<feature type="domain" description="HD" evidence="1">
    <location>
        <begin position="60"/>
        <end position="172"/>
    </location>
</feature>
<organism evidence="2 3">
    <name type="scientific">Alloprevotella tannerae</name>
    <dbReference type="NCBI Taxonomy" id="76122"/>
    <lineage>
        <taxon>Bacteria</taxon>
        <taxon>Pseudomonadati</taxon>
        <taxon>Bacteroidota</taxon>
        <taxon>Bacteroidia</taxon>
        <taxon>Bacteroidales</taxon>
        <taxon>Prevotellaceae</taxon>
        <taxon>Alloprevotella</taxon>
    </lineage>
</organism>
<dbReference type="InterPro" id="IPR006674">
    <property type="entry name" value="HD_domain"/>
</dbReference>
<evidence type="ECO:0000313" key="2">
    <source>
        <dbReference type="EMBL" id="MBF0970148.1"/>
    </source>
</evidence>
<dbReference type="SUPFAM" id="SSF109604">
    <property type="entry name" value="HD-domain/PDEase-like"/>
    <property type="match status" value="1"/>
</dbReference>
<dbReference type="GO" id="GO:0006203">
    <property type="term" value="P:dGTP catabolic process"/>
    <property type="evidence" value="ECO:0007669"/>
    <property type="project" value="TreeGrafter"/>
</dbReference>
<dbReference type="CDD" id="cd00077">
    <property type="entry name" value="HDc"/>
    <property type="match status" value="1"/>
</dbReference>
<sequence length="407" mass="46584">MDKSFSHKSSLLINDPVYGFTRIARGVLTDIVNHPLFQRLGRIRQLGLSSLVYPGAVHTRLQHSIGAYHLMSEALKTLVEKGIFIFDAEVEAAQAAILLHDIGHCAFSHVLERVFLPDVTHENITLQMIEQINEEFKGALTLSIELLSADCKKPFLHELICSQLDVDRLDYLCRDSFFAGVREGNIGAARIIRTLNVYDDHLVVEDKGLYSVENYLMSRRMMYWQVYLHKTVVAAEELLRSTLRRAQTLVRNGHKLFASPALSFFLTQDQPQEYADWLDHYAELDDSDIISAIKVWQHCDDKVLSLLAEGFINRHLFKVEVFDASVPPSMLDEWKERVATVLAISLADADYFVTTRAVSKELYSEQDDKIEILYPDQTIKDVAAVSRVISPDDKHRMQKIYLCHYRL</sequence>
<dbReference type="Pfam" id="PF01966">
    <property type="entry name" value="HD"/>
    <property type="match status" value="1"/>
</dbReference>
<dbReference type="PANTHER" id="PTHR11373:SF4">
    <property type="entry name" value="DEOXYNUCLEOSIDE TRIPHOSPHATE TRIPHOSPHOHYDROLASE SAMHD1"/>
    <property type="match status" value="1"/>
</dbReference>
<dbReference type="PANTHER" id="PTHR11373">
    <property type="entry name" value="DEOXYNUCLEOSIDE TRIPHOSPHATE TRIPHOSPHOHYDROLASE"/>
    <property type="match status" value="1"/>
</dbReference>
<dbReference type="InterPro" id="IPR003607">
    <property type="entry name" value="HD/PDEase_dom"/>
</dbReference>
<reference evidence="2" key="1">
    <citation type="submission" date="2020-04" db="EMBL/GenBank/DDBJ databases">
        <title>Deep metagenomics examines the oral microbiome during advanced dental caries in children, revealing novel taxa and co-occurrences with host molecules.</title>
        <authorList>
            <person name="Baker J.L."/>
            <person name="Morton J.T."/>
            <person name="Dinis M."/>
            <person name="Alvarez R."/>
            <person name="Tran N.C."/>
            <person name="Knight R."/>
            <person name="Edlund A."/>
        </authorList>
    </citation>
    <scope>NUCLEOTIDE SEQUENCE</scope>
    <source>
        <strain evidence="2">JCVI_34_bin.1</strain>
    </source>
</reference>
<evidence type="ECO:0000313" key="3">
    <source>
        <dbReference type="Proteomes" id="UP000704068"/>
    </source>
</evidence>
<dbReference type="GO" id="GO:0008832">
    <property type="term" value="F:dGTPase activity"/>
    <property type="evidence" value="ECO:0007669"/>
    <property type="project" value="TreeGrafter"/>
</dbReference>
<dbReference type="Proteomes" id="UP000704068">
    <property type="component" value="Unassembled WGS sequence"/>
</dbReference>
<dbReference type="Pfam" id="PF19276">
    <property type="entry name" value="HD_assoc_2"/>
    <property type="match status" value="1"/>
</dbReference>
<dbReference type="InterPro" id="IPR050135">
    <property type="entry name" value="dGTPase-like"/>
</dbReference>
<name>A0A929WZK9_9BACT</name>
<dbReference type="SMART" id="SM00471">
    <property type="entry name" value="HDc"/>
    <property type="match status" value="1"/>
</dbReference>
<dbReference type="EMBL" id="JABZGR010000007">
    <property type="protein sequence ID" value="MBF0970148.1"/>
    <property type="molecule type" value="Genomic_DNA"/>
</dbReference>
<dbReference type="Gene3D" id="1.10.3210.10">
    <property type="entry name" value="Hypothetical protein af1432"/>
    <property type="match status" value="1"/>
</dbReference>
<proteinExistence type="predicted"/>
<dbReference type="PROSITE" id="PS51831">
    <property type="entry name" value="HD"/>
    <property type="match status" value="1"/>
</dbReference>